<evidence type="ECO:0000256" key="1">
    <source>
        <dbReference type="SAM" id="MobiDB-lite"/>
    </source>
</evidence>
<dbReference type="Pfam" id="PF00353">
    <property type="entry name" value="HemolysinCabind"/>
    <property type="match status" value="3"/>
</dbReference>
<gene>
    <name evidence="2" type="primary">apxIA_1</name>
    <name evidence="2" type="ORF">GJW-30_1_00909</name>
</gene>
<dbReference type="InterPro" id="IPR001343">
    <property type="entry name" value="Hemolysn_Ca-bd"/>
</dbReference>
<organism evidence="2 3">
    <name type="scientific">Variibacter gotjawalensis</name>
    <dbReference type="NCBI Taxonomy" id="1333996"/>
    <lineage>
        <taxon>Bacteria</taxon>
        <taxon>Pseudomonadati</taxon>
        <taxon>Pseudomonadota</taxon>
        <taxon>Alphaproteobacteria</taxon>
        <taxon>Hyphomicrobiales</taxon>
        <taxon>Nitrobacteraceae</taxon>
        <taxon>Variibacter</taxon>
    </lineage>
</organism>
<evidence type="ECO:0000313" key="2">
    <source>
        <dbReference type="EMBL" id="BAT58384.1"/>
    </source>
</evidence>
<keyword evidence="3" id="KW-1185">Reference proteome</keyword>
<dbReference type="PROSITE" id="PS00330">
    <property type="entry name" value="HEMOLYSIN_CALCIUM"/>
    <property type="match status" value="2"/>
</dbReference>
<dbReference type="InterPro" id="IPR018511">
    <property type="entry name" value="Hemolysin-typ_Ca-bd_CS"/>
</dbReference>
<protein>
    <submittedName>
        <fullName evidence="2">RTX-I toxin determinant A from serotypes 1/9</fullName>
    </submittedName>
</protein>
<dbReference type="KEGG" id="vgo:GJW-30_1_00909"/>
<name>A0A0S3PR84_9BRAD</name>
<dbReference type="EMBL" id="AP014946">
    <property type="protein sequence ID" value="BAT58384.1"/>
    <property type="molecule type" value="Genomic_DNA"/>
</dbReference>
<dbReference type="AlphaFoldDB" id="A0A0S3PR84"/>
<sequence length="353" mass="37790">MAKIAMSTVSMSATKVAVETAPTYKMAAAPTKIMPVETTIDTGKLAAVPSITKVAAEPMVSPKYEMTTSFDFTNKVAPRLMDSDHWDDANLPEIEIGRPGITDNTWTDQRDELEGGSGKDGLFGGKGDDKLEGHGGDDYLWGGLGKDSLYGGEDNDTLYGGDGYDDLHGDGGHDILIAGSNNGGYDGVDQLKWGQADYMDGGLGNDIFIINGDNGTVLTDGNRGGVNGSYIADGGQGHDRFNVQGGEFVYLTGGYGMDNFTFQGSFHGTAWITDFRGREGGTMNGEYDNFHDRICILDRDGVYDSRDDWSIKDVTNYHGSGTDGALIMLDGGGEIYVQGVSKAQMTADTDWIY</sequence>
<dbReference type="RefSeq" id="WP_096352211.1">
    <property type="nucleotide sequence ID" value="NZ_AP014946.1"/>
</dbReference>
<dbReference type="Proteomes" id="UP000236884">
    <property type="component" value="Chromosome"/>
</dbReference>
<evidence type="ECO:0000313" key="3">
    <source>
        <dbReference type="Proteomes" id="UP000236884"/>
    </source>
</evidence>
<accession>A0A0S3PR84</accession>
<dbReference type="PRINTS" id="PR00313">
    <property type="entry name" value="CABNDNGRPT"/>
</dbReference>
<dbReference type="Gene3D" id="2.150.10.10">
    <property type="entry name" value="Serralysin-like metalloprotease, C-terminal"/>
    <property type="match status" value="1"/>
</dbReference>
<dbReference type="GO" id="GO:0005509">
    <property type="term" value="F:calcium ion binding"/>
    <property type="evidence" value="ECO:0007669"/>
    <property type="project" value="InterPro"/>
</dbReference>
<feature type="compositionally biased region" description="Gly residues" evidence="1">
    <location>
        <begin position="115"/>
        <end position="125"/>
    </location>
</feature>
<dbReference type="InterPro" id="IPR011049">
    <property type="entry name" value="Serralysin-like_metalloprot_C"/>
</dbReference>
<feature type="region of interest" description="Disordered" evidence="1">
    <location>
        <begin position="94"/>
        <end position="130"/>
    </location>
</feature>
<dbReference type="SUPFAM" id="SSF51120">
    <property type="entry name" value="beta-Roll"/>
    <property type="match status" value="1"/>
</dbReference>
<reference evidence="2 3" key="1">
    <citation type="submission" date="2015-08" db="EMBL/GenBank/DDBJ databases">
        <title>Investigation of the bacterial diversity of lava forest soil.</title>
        <authorList>
            <person name="Lee J.S."/>
        </authorList>
    </citation>
    <scope>NUCLEOTIDE SEQUENCE [LARGE SCALE GENOMIC DNA]</scope>
    <source>
        <strain evidence="2 3">GJW-30</strain>
    </source>
</reference>
<proteinExistence type="predicted"/>
<dbReference type="OrthoDB" id="9773411at2"/>